<feature type="domain" description="RNase H type-1" evidence="1">
    <location>
        <begin position="1"/>
        <end position="135"/>
    </location>
</feature>
<dbReference type="InterPro" id="IPR036397">
    <property type="entry name" value="RNaseH_sf"/>
</dbReference>
<proteinExistence type="predicted"/>
<evidence type="ECO:0000259" key="1">
    <source>
        <dbReference type="PROSITE" id="PS50879"/>
    </source>
</evidence>
<evidence type="ECO:0000313" key="3">
    <source>
        <dbReference type="Proteomes" id="UP000002620"/>
    </source>
</evidence>
<dbReference type="EMBL" id="CP001785">
    <property type="protein sequence ID" value="ACX52029.1"/>
    <property type="molecule type" value="Genomic_DNA"/>
</dbReference>
<accession>C9RCQ2</accession>
<dbReference type="PANTHER" id="PTHR48475:SF1">
    <property type="entry name" value="RNASE H TYPE-1 DOMAIN-CONTAINING PROTEIN"/>
    <property type="match status" value="1"/>
</dbReference>
<dbReference type="Pfam" id="PF13456">
    <property type="entry name" value="RVT_3"/>
    <property type="match status" value="1"/>
</dbReference>
<dbReference type="Gene3D" id="3.30.420.10">
    <property type="entry name" value="Ribonuclease H-like superfamily/Ribonuclease H"/>
    <property type="match status" value="1"/>
</dbReference>
<dbReference type="PROSITE" id="PS50879">
    <property type="entry name" value="RNASE_H_1"/>
    <property type="match status" value="1"/>
</dbReference>
<protein>
    <submittedName>
        <fullName evidence="2">Ribonuclease H</fullName>
    </submittedName>
</protein>
<dbReference type="RefSeq" id="WP_015738906.1">
    <property type="nucleotide sequence ID" value="NC_013385.1"/>
</dbReference>
<dbReference type="Proteomes" id="UP000002620">
    <property type="component" value="Chromosome"/>
</dbReference>
<dbReference type="GO" id="GO:0003676">
    <property type="term" value="F:nucleic acid binding"/>
    <property type="evidence" value="ECO:0007669"/>
    <property type="project" value="InterPro"/>
</dbReference>
<dbReference type="AlphaFoldDB" id="C9RCQ2"/>
<dbReference type="HOGENOM" id="CLU_095977_0_3_9"/>
<dbReference type="KEGG" id="adg:Adeg_0891"/>
<dbReference type="CDD" id="cd09279">
    <property type="entry name" value="RNase_HI_like"/>
    <property type="match status" value="1"/>
</dbReference>
<dbReference type="SUPFAM" id="SSF53098">
    <property type="entry name" value="Ribonuclease H-like"/>
    <property type="match status" value="1"/>
</dbReference>
<gene>
    <name evidence="2" type="ordered locus">Adeg_0891</name>
</gene>
<dbReference type="GO" id="GO:0004523">
    <property type="term" value="F:RNA-DNA hybrid ribonuclease activity"/>
    <property type="evidence" value="ECO:0007669"/>
    <property type="project" value="InterPro"/>
</dbReference>
<dbReference type="OrthoDB" id="7845843at2"/>
<name>C9RCQ2_AMMDK</name>
<dbReference type="InterPro" id="IPR012337">
    <property type="entry name" value="RNaseH-like_sf"/>
</dbReference>
<reference evidence="2 3" key="1">
    <citation type="submission" date="2009-10" db="EMBL/GenBank/DDBJ databases">
        <title>Complete sequence of chromosome of Ammonifex degensii KC4.</title>
        <authorList>
            <consortium name="US DOE Joint Genome Institute"/>
            <person name="Kerfeld C."/>
            <person name="Goodner B."/>
            <person name="Huber H."/>
            <person name="Stetter K."/>
            <person name="Lucas S."/>
            <person name="Copeland A."/>
            <person name="Lapidus A."/>
            <person name="Glavina del Rio T."/>
            <person name="Dalin E."/>
            <person name="Tice H."/>
            <person name="Bruce D."/>
            <person name="Goodwin L."/>
            <person name="Pitluck S."/>
            <person name="Saunders E."/>
            <person name="Brettin T."/>
            <person name="Detter J.C."/>
            <person name="Han C."/>
            <person name="Larimer F."/>
            <person name="Land M."/>
            <person name="Hauser L."/>
            <person name="Kyrpides N."/>
            <person name="Ovchinnikova G."/>
            <person name="Richardson P."/>
        </authorList>
    </citation>
    <scope>NUCLEOTIDE SEQUENCE [LARGE SCALE GENOMIC DNA]</scope>
    <source>
        <strain evidence="3">DSM 10501 / KC4</strain>
    </source>
</reference>
<dbReference type="eggNOG" id="COG0328">
    <property type="taxonomic scope" value="Bacteria"/>
</dbReference>
<dbReference type="STRING" id="429009.Adeg_0891"/>
<dbReference type="PANTHER" id="PTHR48475">
    <property type="entry name" value="RIBONUCLEASE H"/>
    <property type="match status" value="1"/>
</dbReference>
<dbReference type="InterPro" id="IPR002156">
    <property type="entry name" value="RNaseH_domain"/>
</dbReference>
<evidence type="ECO:0000313" key="2">
    <source>
        <dbReference type="EMBL" id="ACX52029.1"/>
    </source>
</evidence>
<keyword evidence="3" id="KW-1185">Reference proteome</keyword>
<sequence length="139" mass="15452">MRLTVHIDGASRGNPGPSACAVVFLDEKGNLREIHAKLLGTATNNVAEWEALAWALELALASYPQEELELDIRSDSLLVVRQFNGEYRIRSAELRTLAARVQALLKGNPNLKLSLRHVPREENFLADKVANQALELGRR</sequence>
<organism evidence="2 3">
    <name type="scientific">Ammonifex degensii (strain DSM 10501 / KC4)</name>
    <dbReference type="NCBI Taxonomy" id="429009"/>
    <lineage>
        <taxon>Bacteria</taxon>
        <taxon>Bacillati</taxon>
        <taxon>Bacillota</taxon>
        <taxon>Clostridia</taxon>
        <taxon>Thermoanaerobacterales</taxon>
        <taxon>Thermoanaerobacteraceae</taxon>
        <taxon>Ammonifex</taxon>
    </lineage>
</organism>